<feature type="region of interest" description="Disordered" evidence="1">
    <location>
        <begin position="26"/>
        <end position="69"/>
    </location>
</feature>
<organism evidence="2">
    <name type="scientific">Aegilops tauschii</name>
    <name type="common">Tausch's goatgrass</name>
    <name type="synonym">Aegilops squarrosa</name>
    <dbReference type="NCBI Taxonomy" id="37682"/>
    <lineage>
        <taxon>Eukaryota</taxon>
        <taxon>Viridiplantae</taxon>
        <taxon>Streptophyta</taxon>
        <taxon>Embryophyta</taxon>
        <taxon>Tracheophyta</taxon>
        <taxon>Spermatophyta</taxon>
        <taxon>Magnoliopsida</taxon>
        <taxon>Liliopsida</taxon>
        <taxon>Poales</taxon>
        <taxon>Poaceae</taxon>
        <taxon>BOP clade</taxon>
        <taxon>Pooideae</taxon>
        <taxon>Triticodae</taxon>
        <taxon>Triticeae</taxon>
        <taxon>Triticinae</taxon>
        <taxon>Aegilops</taxon>
    </lineage>
</organism>
<protein>
    <submittedName>
        <fullName evidence="2">Uncharacterized protein</fullName>
    </submittedName>
</protein>
<accession>M8BWQ7</accession>
<evidence type="ECO:0000256" key="1">
    <source>
        <dbReference type="SAM" id="MobiDB-lite"/>
    </source>
</evidence>
<reference evidence="2" key="1">
    <citation type="submission" date="2015-06" db="UniProtKB">
        <authorList>
            <consortium name="EnsemblPlants"/>
        </authorList>
    </citation>
    <scope>IDENTIFICATION</scope>
</reference>
<name>M8BWQ7_AEGTA</name>
<sequence length="126" mass="13482">MPRPRRAFTLLIFAVRPRGRRRRRISSAFPGGCAGGDADGASEEEERGGGRAADAASPGWGSPSQSCSSSASTVLHLDLLIVMTPANLYCFGWCALGILLNPVGIGEGLQRYTTIELISELHVFFM</sequence>
<dbReference type="AlphaFoldDB" id="M8BWQ7"/>
<evidence type="ECO:0000313" key="2">
    <source>
        <dbReference type="EnsemblPlants" id="EMT11239"/>
    </source>
</evidence>
<proteinExistence type="predicted"/>
<feature type="compositionally biased region" description="Low complexity" evidence="1">
    <location>
        <begin position="52"/>
        <end position="69"/>
    </location>
</feature>
<dbReference type="EnsemblPlants" id="EMT11239">
    <property type="protein sequence ID" value="EMT11239"/>
    <property type="gene ID" value="F775_24592"/>
</dbReference>